<feature type="domain" description="FDX-ACB" evidence="18">
    <location>
        <begin position="708"/>
        <end position="800"/>
    </location>
</feature>
<dbReference type="Gene3D" id="3.30.56.10">
    <property type="match status" value="2"/>
</dbReference>
<dbReference type="HAMAP" id="MF_00283">
    <property type="entry name" value="Phe_tRNA_synth_beta1"/>
    <property type="match status" value="1"/>
</dbReference>
<dbReference type="SMART" id="SM00873">
    <property type="entry name" value="B3_4"/>
    <property type="match status" value="1"/>
</dbReference>
<comment type="similarity">
    <text evidence="2 15">Belongs to the phenylalanyl-tRNA synthetase beta subunit family. Type 1 subfamily.</text>
</comment>
<dbReference type="GO" id="GO:0000287">
    <property type="term" value="F:magnesium ion binding"/>
    <property type="evidence" value="ECO:0007669"/>
    <property type="project" value="UniProtKB-UniRule"/>
</dbReference>
<dbReference type="InterPro" id="IPR036690">
    <property type="entry name" value="Fdx_antiC-bd_sf"/>
</dbReference>
<comment type="caution">
    <text evidence="20">The sequence shown here is derived from an EMBL/GenBank/DDBJ whole genome shotgun (WGS) entry which is preliminary data.</text>
</comment>
<dbReference type="SUPFAM" id="SSF55681">
    <property type="entry name" value="Class II aaRS and biotin synthetases"/>
    <property type="match status" value="1"/>
</dbReference>
<dbReference type="PROSITE" id="PS51483">
    <property type="entry name" value="B5"/>
    <property type="match status" value="1"/>
</dbReference>
<dbReference type="PROSITE" id="PS51447">
    <property type="entry name" value="FDX_ACB"/>
    <property type="match status" value="1"/>
</dbReference>
<name>A0A4R9JUG3_9LEPT</name>
<dbReference type="Pfam" id="PF17759">
    <property type="entry name" value="tRNA_synthFbeta"/>
    <property type="match status" value="1"/>
</dbReference>
<dbReference type="InterPro" id="IPR005121">
    <property type="entry name" value="Fdx_antiC-bd"/>
</dbReference>
<comment type="catalytic activity">
    <reaction evidence="14 15">
        <text>tRNA(Phe) + L-phenylalanine + ATP = L-phenylalanyl-tRNA(Phe) + AMP + diphosphate + H(+)</text>
        <dbReference type="Rhea" id="RHEA:19413"/>
        <dbReference type="Rhea" id="RHEA-COMP:9668"/>
        <dbReference type="Rhea" id="RHEA-COMP:9699"/>
        <dbReference type="ChEBI" id="CHEBI:15378"/>
        <dbReference type="ChEBI" id="CHEBI:30616"/>
        <dbReference type="ChEBI" id="CHEBI:33019"/>
        <dbReference type="ChEBI" id="CHEBI:58095"/>
        <dbReference type="ChEBI" id="CHEBI:78442"/>
        <dbReference type="ChEBI" id="CHEBI:78531"/>
        <dbReference type="ChEBI" id="CHEBI:456215"/>
        <dbReference type="EC" id="6.1.1.20"/>
    </reaction>
</comment>
<evidence type="ECO:0000256" key="7">
    <source>
        <dbReference type="ARBA" id="ARBA00022723"/>
    </source>
</evidence>
<dbReference type="InterPro" id="IPR033714">
    <property type="entry name" value="tRNA_bind_bactPheRS"/>
</dbReference>
<dbReference type="EC" id="6.1.1.20" evidence="15"/>
<evidence type="ECO:0000256" key="11">
    <source>
        <dbReference type="ARBA" id="ARBA00022884"/>
    </source>
</evidence>
<evidence type="ECO:0000256" key="12">
    <source>
        <dbReference type="ARBA" id="ARBA00022917"/>
    </source>
</evidence>
<dbReference type="InterPro" id="IPR045060">
    <property type="entry name" value="Phe-tRNA-ligase_IIc_bsu"/>
</dbReference>
<dbReference type="GO" id="GO:0004826">
    <property type="term" value="F:phenylalanine-tRNA ligase activity"/>
    <property type="evidence" value="ECO:0007669"/>
    <property type="project" value="UniProtKB-UniRule"/>
</dbReference>
<dbReference type="Pfam" id="PF01588">
    <property type="entry name" value="tRNA_bind"/>
    <property type="match status" value="1"/>
</dbReference>
<evidence type="ECO:0000259" key="18">
    <source>
        <dbReference type="PROSITE" id="PS51447"/>
    </source>
</evidence>
<evidence type="ECO:0000256" key="1">
    <source>
        <dbReference type="ARBA" id="ARBA00004496"/>
    </source>
</evidence>
<keyword evidence="10 15" id="KW-0460">Magnesium</keyword>
<evidence type="ECO:0000256" key="3">
    <source>
        <dbReference type="ARBA" id="ARBA00011209"/>
    </source>
</evidence>
<dbReference type="SMART" id="SM00874">
    <property type="entry name" value="B5"/>
    <property type="match status" value="1"/>
</dbReference>
<feature type="domain" description="B5" evidence="19">
    <location>
        <begin position="402"/>
        <end position="480"/>
    </location>
</feature>
<dbReference type="InterPro" id="IPR041616">
    <property type="entry name" value="PheRS_beta_core"/>
</dbReference>
<keyword evidence="8 15" id="KW-0547">Nucleotide-binding</keyword>
<dbReference type="Gene3D" id="3.30.70.380">
    <property type="entry name" value="Ferrodoxin-fold anticodon-binding domain"/>
    <property type="match status" value="1"/>
</dbReference>
<evidence type="ECO:0000256" key="15">
    <source>
        <dbReference type="HAMAP-Rule" id="MF_00283"/>
    </source>
</evidence>
<dbReference type="InterPro" id="IPR005146">
    <property type="entry name" value="B3/B4_tRNA-bd"/>
</dbReference>
<sequence>MKLSIHWLNDFIPLNSIPFSTVLEKINTSICEIDDVENFKEHLTNIITVKITAAEKHPNAEKLQVTKCTDGKKTYQIVTAATNIQVSDIVPLALPGTKVDGKEILASELRGVPSEGMYCSEKELGLADVSTGVLVYPDSTQIGIGIRKLYNWEDTILTIDNKSITHRPDLWSHFGFARELAAQLEIPISFDPLKINADSKPGEDGVKVIANDNAHAYYACSIQNVKVSPSTTKIKSRLEKCGIRSINNVVDVSNYLLLEIGQPTHFFDRDKLESSEFSVDFAKQEESFPLLDDSEPKLSSEVLLIRNGNTPVAIAGVMGGKESAVGDHTSNIILESAIFKREDVRKSIRKSGIRTESAVRYEKGLDTSTCLPVIHRALQLLSENGGKDFHSFTPQGFNHTADKKVFIETNLDFLNQKLGKVLNISEIQKIFERLSFKFESKDNQKIRVEVPRHRHNYDVTIEEDLVEEIGRTIGYASIPTKPLSLAIEALIRNPLRELERKIKAYFSSTMQFHEVLNYSFSSEKESMMEGIDAKTILAIANEMSPEHSVLRASLLPGLIRQAASNQDRFESVDLFEIGRTYHKDGKKEDLASEKRWLGFISLSKSKPNDLHAIENEFVQLRHRLVEALSSLNLRDGYFERTHLPHLHPNVALVYKIENTVVAEYGLLHARYSDQYDLKKRAFVGKINLLALLEIWEREGRKSHFRSPSQFPQGQLDVSILLDEKDPTEQYLDLVTGLKIPELETGYVHTIFRGESIGTQKKSVTYRFKLMSYEKTFTQERFKNISDSLVDLAKSSGFQMR</sequence>
<dbReference type="InterPro" id="IPR005147">
    <property type="entry name" value="tRNA_synthase_B5-dom"/>
</dbReference>
<evidence type="ECO:0000259" key="19">
    <source>
        <dbReference type="PROSITE" id="PS51483"/>
    </source>
</evidence>
<dbReference type="InterPro" id="IPR012340">
    <property type="entry name" value="NA-bd_OB-fold"/>
</dbReference>
<evidence type="ECO:0000313" key="20">
    <source>
        <dbReference type="EMBL" id="TGL56432.1"/>
    </source>
</evidence>
<keyword evidence="13 15" id="KW-0030">Aminoacyl-tRNA synthetase</keyword>
<evidence type="ECO:0000256" key="10">
    <source>
        <dbReference type="ARBA" id="ARBA00022842"/>
    </source>
</evidence>
<dbReference type="OrthoDB" id="9805455at2"/>
<evidence type="ECO:0000256" key="6">
    <source>
        <dbReference type="ARBA" id="ARBA00022598"/>
    </source>
</evidence>
<feature type="binding site" evidence="15">
    <location>
        <position position="467"/>
    </location>
    <ligand>
        <name>Mg(2+)</name>
        <dbReference type="ChEBI" id="CHEBI:18420"/>
        <note>shared with alpha subunit</note>
    </ligand>
</feature>
<dbReference type="CDD" id="cd02796">
    <property type="entry name" value="tRNA_bind_bactPheRS"/>
    <property type="match status" value="1"/>
</dbReference>
<dbReference type="PANTHER" id="PTHR10947">
    <property type="entry name" value="PHENYLALANYL-TRNA SYNTHETASE BETA CHAIN AND LEUCINE-RICH REPEAT-CONTAINING PROTEIN 47"/>
    <property type="match status" value="1"/>
</dbReference>
<protein>
    <recommendedName>
        <fullName evidence="15">Phenylalanine--tRNA ligase beta subunit</fullName>
        <ecNumber evidence="15">6.1.1.20</ecNumber>
    </recommendedName>
    <alternativeName>
        <fullName evidence="15">Phenylalanyl-tRNA synthetase beta subunit</fullName>
        <shortName evidence="15">PheRS</shortName>
    </alternativeName>
</protein>
<dbReference type="GO" id="GO:0000049">
    <property type="term" value="F:tRNA binding"/>
    <property type="evidence" value="ECO:0007669"/>
    <property type="project" value="UniProtKB-UniRule"/>
</dbReference>
<evidence type="ECO:0000259" key="17">
    <source>
        <dbReference type="PROSITE" id="PS50886"/>
    </source>
</evidence>
<dbReference type="SUPFAM" id="SSF56037">
    <property type="entry name" value="PheT/TilS domain"/>
    <property type="match status" value="1"/>
</dbReference>
<dbReference type="SUPFAM" id="SSF54991">
    <property type="entry name" value="Anticodon-binding domain of PheRS"/>
    <property type="match status" value="1"/>
</dbReference>
<keyword evidence="5 16" id="KW-0820">tRNA-binding</keyword>
<proteinExistence type="inferred from homology"/>
<keyword evidence="6 15" id="KW-0436">Ligase</keyword>
<evidence type="ECO:0000256" key="8">
    <source>
        <dbReference type="ARBA" id="ARBA00022741"/>
    </source>
</evidence>
<dbReference type="InterPro" id="IPR009061">
    <property type="entry name" value="DNA-bd_dom_put_sf"/>
</dbReference>
<organism evidence="20 21">
    <name type="scientific">Leptospira ognonensis</name>
    <dbReference type="NCBI Taxonomy" id="2484945"/>
    <lineage>
        <taxon>Bacteria</taxon>
        <taxon>Pseudomonadati</taxon>
        <taxon>Spirochaetota</taxon>
        <taxon>Spirochaetia</taxon>
        <taxon>Leptospirales</taxon>
        <taxon>Leptospiraceae</taxon>
        <taxon>Leptospira</taxon>
    </lineage>
</organism>
<feature type="binding site" evidence="15">
    <location>
        <position position="468"/>
    </location>
    <ligand>
        <name>Mg(2+)</name>
        <dbReference type="ChEBI" id="CHEBI:18420"/>
        <note>shared with alpha subunit</note>
    </ligand>
</feature>
<dbReference type="GO" id="GO:0006432">
    <property type="term" value="P:phenylalanyl-tRNA aminoacylation"/>
    <property type="evidence" value="ECO:0007669"/>
    <property type="project" value="UniProtKB-UniRule"/>
</dbReference>
<dbReference type="EMBL" id="RQGD01000046">
    <property type="protein sequence ID" value="TGL56432.1"/>
    <property type="molecule type" value="Genomic_DNA"/>
</dbReference>
<evidence type="ECO:0000256" key="16">
    <source>
        <dbReference type="PROSITE-ProRule" id="PRU00209"/>
    </source>
</evidence>
<dbReference type="InterPro" id="IPR004532">
    <property type="entry name" value="Phe-tRNA-ligase_IIc_bsu_bact"/>
</dbReference>
<dbReference type="InterPro" id="IPR020825">
    <property type="entry name" value="Phe-tRNA_synthase-like_B3/B4"/>
</dbReference>
<dbReference type="PANTHER" id="PTHR10947:SF0">
    <property type="entry name" value="PHENYLALANINE--TRNA LIGASE BETA SUBUNIT"/>
    <property type="match status" value="1"/>
</dbReference>
<keyword evidence="9 15" id="KW-0067">ATP-binding</keyword>
<evidence type="ECO:0000256" key="5">
    <source>
        <dbReference type="ARBA" id="ARBA00022555"/>
    </source>
</evidence>
<dbReference type="InterPro" id="IPR045864">
    <property type="entry name" value="aa-tRNA-synth_II/BPL/LPL"/>
</dbReference>
<dbReference type="Gene3D" id="3.50.40.10">
    <property type="entry name" value="Phenylalanyl-trna Synthetase, Chain B, domain 3"/>
    <property type="match status" value="1"/>
</dbReference>
<dbReference type="Gene3D" id="3.30.930.10">
    <property type="entry name" value="Bira Bifunctional Protein, Domain 2"/>
    <property type="match status" value="1"/>
</dbReference>
<dbReference type="Pfam" id="PF03483">
    <property type="entry name" value="B3_4"/>
    <property type="match status" value="1"/>
</dbReference>
<evidence type="ECO:0000256" key="9">
    <source>
        <dbReference type="ARBA" id="ARBA00022840"/>
    </source>
</evidence>
<dbReference type="SUPFAM" id="SSF50249">
    <property type="entry name" value="Nucleic acid-binding proteins"/>
    <property type="match status" value="1"/>
</dbReference>
<feature type="binding site" evidence="15">
    <location>
        <position position="464"/>
    </location>
    <ligand>
        <name>Mg(2+)</name>
        <dbReference type="ChEBI" id="CHEBI:18420"/>
        <note>shared with alpha subunit</note>
    </ligand>
</feature>
<keyword evidence="4 15" id="KW-0963">Cytoplasm</keyword>
<evidence type="ECO:0000313" key="21">
    <source>
        <dbReference type="Proteomes" id="UP000297693"/>
    </source>
</evidence>
<dbReference type="Proteomes" id="UP000297693">
    <property type="component" value="Unassembled WGS sequence"/>
</dbReference>
<dbReference type="Pfam" id="PF03147">
    <property type="entry name" value="FDX-ACB"/>
    <property type="match status" value="1"/>
</dbReference>
<dbReference type="PROSITE" id="PS50886">
    <property type="entry name" value="TRBD"/>
    <property type="match status" value="1"/>
</dbReference>
<keyword evidence="12 15" id="KW-0648">Protein biosynthesis</keyword>
<feature type="binding site" evidence="15">
    <location>
        <position position="458"/>
    </location>
    <ligand>
        <name>Mg(2+)</name>
        <dbReference type="ChEBI" id="CHEBI:18420"/>
        <note>shared with alpha subunit</note>
    </ligand>
</feature>
<comment type="subcellular location">
    <subcellularLocation>
        <location evidence="1 15">Cytoplasm</location>
    </subcellularLocation>
</comment>
<gene>
    <name evidence="15 20" type="primary">pheT</name>
    <name evidence="20" type="ORF">EHQ58_17570</name>
</gene>
<dbReference type="AlphaFoldDB" id="A0A4R9JUG3"/>
<dbReference type="GO" id="GO:0005524">
    <property type="term" value="F:ATP binding"/>
    <property type="evidence" value="ECO:0007669"/>
    <property type="project" value="UniProtKB-UniRule"/>
</dbReference>
<keyword evidence="7 15" id="KW-0479">Metal-binding</keyword>
<evidence type="ECO:0000256" key="4">
    <source>
        <dbReference type="ARBA" id="ARBA00022490"/>
    </source>
</evidence>
<dbReference type="GO" id="GO:0009328">
    <property type="term" value="C:phenylalanine-tRNA ligase complex"/>
    <property type="evidence" value="ECO:0007669"/>
    <property type="project" value="TreeGrafter"/>
</dbReference>
<dbReference type="RefSeq" id="WP_135625328.1">
    <property type="nucleotide sequence ID" value="NZ_RQGD01000046.1"/>
</dbReference>
<evidence type="ECO:0000256" key="2">
    <source>
        <dbReference type="ARBA" id="ARBA00008653"/>
    </source>
</evidence>
<dbReference type="SUPFAM" id="SSF46955">
    <property type="entry name" value="Putative DNA-binding domain"/>
    <property type="match status" value="1"/>
</dbReference>
<dbReference type="Gene3D" id="2.40.50.140">
    <property type="entry name" value="Nucleic acid-binding proteins"/>
    <property type="match status" value="1"/>
</dbReference>
<accession>A0A4R9JUG3</accession>
<dbReference type="Pfam" id="PF03484">
    <property type="entry name" value="B5"/>
    <property type="match status" value="1"/>
</dbReference>
<comment type="subunit">
    <text evidence="3 15">Tetramer of two alpha and two beta subunits.</text>
</comment>
<dbReference type="InterPro" id="IPR002547">
    <property type="entry name" value="tRNA-bd_dom"/>
</dbReference>
<evidence type="ECO:0000256" key="14">
    <source>
        <dbReference type="ARBA" id="ARBA00049255"/>
    </source>
</evidence>
<evidence type="ECO:0000256" key="13">
    <source>
        <dbReference type="ARBA" id="ARBA00023146"/>
    </source>
</evidence>
<keyword evidence="11 16" id="KW-0694">RNA-binding</keyword>
<reference evidence="20" key="1">
    <citation type="journal article" date="2019" name="PLoS Negl. Trop. Dis.">
        <title>Revisiting the worldwide diversity of Leptospira species in the environment.</title>
        <authorList>
            <person name="Vincent A.T."/>
            <person name="Schiettekatte O."/>
            <person name="Bourhy P."/>
            <person name="Veyrier F.J."/>
            <person name="Picardeau M."/>
        </authorList>
    </citation>
    <scope>NUCLEOTIDE SEQUENCE [LARGE SCALE GENOMIC DNA]</scope>
    <source>
        <strain evidence="20">201702476</strain>
    </source>
</reference>
<keyword evidence="21" id="KW-1185">Reference proteome</keyword>
<dbReference type="SMART" id="SM00896">
    <property type="entry name" value="FDX-ACB"/>
    <property type="match status" value="1"/>
</dbReference>
<feature type="domain" description="TRNA-binding" evidence="17">
    <location>
        <begin position="40"/>
        <end position="147"/>
    </location>
</feature>
<dbReference type="NCBIfam" id="TIGR00472">
    <property type="entry name" value="pheT_bact"/>
    <property type="match status" value="1"/>
</dbReference>
<comment type="cofactor">
    <cofactor evidence="15">
        <name>Mg(2+)</name>
        <dbReference type="ChEBI" id="CHEBI:18420"/>
    </cofactor>
    <text evidence="15">Binds 2 magnesium ions per tetramer.</text>
</comment>